<keyword evidence="4" id="KW-0479">Metal-binding</keyword>
<dbReference type="EC" id="3.1.4.3" evidence="1"/>
<evidence type="ECO:0000313" key="11">
    <source>
        <dbReference type="Proteomes" id="UP000243255"/>
    </source>
</evidence>
<dbReference type="PROSITE" id="PS51346">
    <property type="entry name" value="PROKAR_ZN_DEPEND_PLPC_2"/>
    <property type="match status" value="1"/>
</dbReference>
<dbReference type="CDD" id="cd11009">
    <property type="entry name" value="Zn_dep_PLPC"/>
    <property type="match status" value="1"/>
</dbReference>
<evidence type="ECO:0000313" key="10">
    <source>
        <dbReference type="EMBL" id="SHG37429.1"/>
    </source>
</evidence>
<keyword evidence="7" id="KW-0862">Zinc</keyword>
<dbReference type="EMBL" id="FQWX01000001">
    <property type="protein sequence ID" value="SHG37429.1"/>
    <property type="molecule type" value="Genomic_DNA"/>
</dbReference>
<dbReference type="GO" id="GO:0034480">
    <property type="term" value="F:phosphatidylcholine phospholipase C activity"/>
    <property type="evidence" value="ECO:0007669"/>
    <property type="project" value="UniProtKB-EC"/>
</dbReference>
<dbReference type="SMART" id="SM00770">
    <property type="entry name" value="Zn_dep_PLPC"/>
    <property type="match status" value="1"/>
</dbReference>
<dbReference type="RefSeq" id="WP_073123099.1">
    <property type="nucleotide sequence ID" value="NZ_BAABCH010000010.1"/>
</dbReference>
<gene>
    <name evidence="10" type="ORF">SAMN04488530_10153</name>
</gene>
<evidence type="ECO:0000256" key="5">
    <source>
        <dbReference type="ARBA" id="ARBA00022729"/>
    </source>
</evidence>
<name>A0A1M5JAU9_9FIRM</name>
<keyword evidence="3" id="KW-0964">Secreted</keyword>
<dbReference type="InterPro" id="IPR029002">
    <property type="entry name" value="PLPC/GPLD1"/>
</dbReference>
<dbReference type="OrthoDB" id="1677163at2"/>
<dbReference type="Pfam" id="PF00882">
    <property type="entry name" value="Zn_dep_PLPC"/>
    <property type="match status" value="1"/>
</dbReference>
<feature type="domain" description="Zn-dependent PLC" evidence="9">
    <location>
        <begin position="22"/>
        <end position="235"/>
    </location>
</feature>
<sequence>MRKRLENVYGTALSQTLRAINPIKKTVIKTDCEVHLFIQQSALDILKSEGYHREFELFQAFIPQINKGLVWADLDFKSYHHFYNPRVERGRFGYEDNALTVTRSYYNKALKFFAMGNYERSMFYFGAACHIVQDLTIPQHAKGKLLDNHRQFEVYVKSNYKNIKRFKSHEKPIYLYSIEEYINFNAQNALKLDYMYKNIESLSTKFYLIATKSITLAQRSTAGCMLMFYRDIINS</sequence>
<evidence type="ECO:0000256" key="6">
    <source>
        <dbReference type="ARBA" id="ARBA00022801"/>
    </source>
</evidence>
<evidence type="ECO:0000256" key="1">
    <source>
        <dbReference type="ARBA" id="ARBA00012018"/>
    </source>
</evidence>
<dbReference type="InterPro" id="IPR008947">
    <property type="entry name" value="PLipase_C/P1_nuclease_dom_sf"/>
</dbReference>
<protein>
    <recommendedName>
        <fullName evidence="2">Phospholipase C</fullName>
        <ecNumber evidence="1">3.1.4.3</ecNumber>
    </recommendedName>
    <alternativeName>
        <fullName evidence="8">Phosphatidylcholine cholinephosphohydrolase</fullName>
    </alternativeName>
</protein>
<evidence type="ECO:0000256" key="7">
    <source>
        <dbReference type="ARBA" id="ARBA00022833"/>
    </source>
</evidence>
<reference evidence="11" key="1">
    <citation type="submission" date="2016-11" db="EMBL/GenBank/DDBJ databases">
        <authorList>
            <person name="Varghese N."/>
            <person name="Submissions S."/>
        </authorList>
    </citation>
    <scope>NUCLEOTIDE SEQUENCE [LARGE SCALE GENOMIC DNA]</scope>
    <source>
        <strain evidence="11">DSM 2635</strain>
    </source>
</reference>
<dbReference type="SUPFAM" id="SSF48537">
    <property type="entry name" value="Phospholipase C/P1 nuclease"/>
    <property type="match status" value="1"/>
</dbReference>
<dbReference type="Proteomes" id="UP000243255">
    <property type="component" value="Unassembled WGS sequence"/>
</dbReference>
<dbReference type="AlphaFoldDB" id="A0A1M5JAU9"/>
<dbReference type="GO" id="GO:0008270">
    <property type="term" value="F:zinc ion binding"/>
    <property type="evidence" value="ECO:0007669"/>
    <property type="project" value="InterPro"/>
</dbReference>
<evidence type="ECO:0000256" key="4">
    <source>
        <dbReference type="ARBA" id="ARBA00022723"/>
    </source>
</evidence>
<keyword evidence="11" id="KW-1185">Reference proteome</keyword>
<proteinExistence type="predicted"/>
<accession>A0A1M5JAU9</accession>
<dbReference type="InterPro" id="IPR001531">
    <property type="entry name" value="Zn_PLipaseC"/>
</dbReference>
<evidence type="ECO:0000259" key="9">
    <source>
        <dbReference type="PROSITE" id="PS51346"/>
    </source>
</evidence>
<evidence type="ECO:0000256" key="2">
    <source>
        <dbReference type="ARBA" id="ARBA00018391"/>
    </source>
</evidence>
<dbReference type="Gene3D" id="1.10.575.10">
    <property type="entry name" value="P1 Nuclease"/>
    <property type="match status" value="1"/>
</dbReference>
<evidence type="ECO:0000256" key="8">
    <source>
        <dbReference type="ARBA" id="ARBA00031285"/>
    </source>
</evidence>
<organism evidence="10 11">
    <name type="scientific">Asaccharospora irregularis DSM 2635</name>
    <dbReference type="NCBI Taxonomy" id="1121321"/>
    <lineage>
        <taxon>Bacteria</taxon>
        <taxon>Bacillati</taxon>
        <taxon>Bacillota</taxon>
        <taxon>Clostridia</taxon>
        <taxon>Peptostreptococcales</taxon>
        <taxon>Peptostreptococcaceae</taxon>
        <taxon>Asaccharospora</taxon>
    </lineage>
</organism>
<dbReference type="STRING" id="1121321.SAMN04488530_10153"/>
<keyword evidence="5" id="KW-0732">Signal</keyword>
<keyword evidence="6" id="KW-0378">Hydrolase</keyword>
<evidence type="ECO:0000256" key="3">
    <source>
        <dbReference type="ARBA" id="ARBA00022525"/>
    </source>
</evidence>